<dbReference type="InterPro" id="IPR023198">
    <property type="entry name" value="PGP-like_dom2"/>
</dbReference>
<gene>
    <name evidence="1" type="ORF">DWW10_23655</name>
</gene>
<dbReference type="SFLD" id="SFLDG01129">
    <property type="entry name" value="C1.5:_HAD__Beta-PGM__Phosphata"/>
    <property type="match status" value="1"/>
</dbReference>
<comment type="caution">
    <text evidence="1">The sequence shown here is derived from an EMBL/GenBank/DDBJ whole genome shotgun (WGS) entry which is preliminary data.</text>
</comment>
<dbReference type="InterPro" id="IPR023214">
    <property type="entry name" value="HAD_sf"/>
</dbReference>
<dbReference type="InterPro" id="IPR050155">
    <property type="entry name" value="HAD-like_hydrolase_sf"/>
</dbReference>
<dbReference type="InterPro" id="IPR036412">
    <property type="entry name" value="HAD-like_sf"/>
</dbReference>
<keyword evidence="1" id="KW-0378">Hydrolase</keyword>
<dbReference type="Gene3D" id="3.40.50.1000">
    <property type="entry name" value="HAD superfamily/HAD-like"/>
    <property type="match status" value="1"/>
</dbReference>
<dbReference type="EMBL" id="QRZF01000028">
    <property type="protein sequence ID" value="RGV47726.1"/>
    <property type="molecule type" value="Genomic_DNA"/>
</dbReference>
<dbReference type="GO" id="GO:0016787">
    <property type="term" value="F:hydrolase activity"/>
    <property type="evidence" value="ECO:0007669"/>
    <property type="project" value="UniProtKB-KW"/>
</dbReference>
<proteinExistence type="predicted"/>
<dbReference type="Pfam" id="PF13419">
    <property type="entry name" value="HAD_2"/>
    <property type="match status" value="1"/>
</dbReference>
<dbReference type="InterPro" id="IPR041492">
    <property type="entry name" value="HAD_2"/>
</dbReference>
<dbReference type="GO" id="GO:0004713">
    <property type="term" value="F:protein tyrosine kinase activity"/>
    <property type="evidence" value="ECO:0007669"/>
    <property type="project" value="TreeGrafter"/>
</dbReference>
<evidence type="ECO:0000313" key="1">
    <source>
        <dbReference type="EMBL" id="RGV47726.1"/>
    </source>
</evidence>
<dbReference type="SUPFAM" id="SSF56784">
    <property type="entry name" value="HAD-like"/>
    <property type="match status" value="1"/>
</dbReference>
<protein>
    <submittedName>
        <fullName evidence="1">HAD family hydrolase</fullName>
    </submittedName>
</protein>
<dbReference type="PANTHER" id="PTHR43434:SF20">
    <property type="entry name" value="5'-NUCLEOTIDASE"/>
    <property type="match status" value="1"/>
</dbReference>
<sequence>MSSNNKIQALLFDLDGTLLNTQDGIICSVKYTMQTLNLPEIGDDELCSFVGPPIQDSLRNHFGLSMEEAQSGAEIFRNYYQHEALYRAYVYEGVMDFLDYLKHHDIKMAVATYKREDYAIQILNYFGITQFCDVIHGADNENKLTKADIVEICVYELGCDKKSVALVGDTNHDAIGAMKAGVSFIAVTWGFGYKRNNPQIEYPYIGIANEMRDIGKFI</sequence>
<dbReference type="Gene3D" id="1.10.150.240">
    <property type="entry name" value="Putative phosphatase, domain 2"/>
    <property type="match status" value="1"/>
</dbReference>
<dbReference type="Proteomes" id="UP000283850">
    <property type="component" value="Unassembled WGS sequence"/>
</dbReference>
<dbReference type="PROSITE" id="PS01228">
    <property type="entry name" value="COF_1"/>
    <property type="match status" value="1"/>
</dbReference>
<evidence type="ECO:0000313" key="2">
    <source>
        <dbReference type="Proteomes" id="UP000283850"/>
    </source>
</evidence>
<dbReference type="RefSeq" id="WP_118422328.1">
    <property type="nucleotide sequence ID" value="NZ_QRZF01000028.1"/>
</dbReference>
<accession>A0A412XRD5</accession>
<organism evidence="1 2">
    <name type="scientific">Bacteroides intestinalis</name>
    <dbReference type="NCBI Taxonomy" id="329854"/>
    <lineage>
        <taxon>Bacteria</taxon>
        <taxon>Pseudomonadati</taxon>
        <taxon>Bacteroidota</taxon>
        <taxon>Bacteroidia</taxon>
        <taxon>Bacteroidales</taxon>
        <taxon>Bacteroidaceae</taxon>
        <taxon>Bacteroides</taxon>
    </lineage>
</organism>
<dbReference type="GO" id="GO:0005829">
    <property type="term" value="C:cytosol"/>
    <property type="evidence" value="ECO:0007669"/>
    <property type="project" value="TreeGrafter"/>
</dbReference>
<name>A0A412XRD5_9BACE</name>
<reference evidence="1 2" key="1">
    <citation type="submission" date="2018-08" db="EMBL/GenBank/DDBJ databases">
        <title>A genome reference for cultivated species of the human gut microbiota.</title>
        <authorList>
            <person name="Zou Y."/>
            <person name="Xue W."/>
            <person name="Luo G."/>
        </authorList>
    </citation>
    <scope>NUCLEOTIDE SEQUENCE [LARGE SCALE GENOMIC DNA]</scope>
    <source>
        <strain evidence="1 2">AF14-32</strain>
    </source>
</reference>
<dbReference type="AlphaFoldDB" id="A0A412XRD5"/>
<dbReference type="SFLD" id="SFLDS00003">
    <property type="entry name" value="Haloacid_Dehalogenase"/>
    <property type="match status" value="1"/>
</dbReference>
<dbReference type="PANTHER" id="PTHR43434">
    <property type="entry name" value="PHOSPHOGLYCOLATE PHOSPHATASE"/>
    <property type="match status" value="1"/>
</dbReference>